<name>Q0UDP0_PHANO</name>
<organism evidence="1 2">
    <name type="scientific">Phaeosphaeria nodorum (strain SN15 / ATCC MYA-4574 / FGSC 10173)</name>
    <name type="common">Glume blotch fungus</name>
    <name type="synonym">Parastagonospora nodorum</name>
    <dbReference type="NCBI Taxonomy" id="321614"/>
    <lineage>
        <taxon>Eukaryota</taxon>
        <taxon>Fungi</taxon>
        <taxon>Dikarya</taxon>
        <taxon>Ascomycota</taxon>
        <taxon>Pezizomycotina</taxon>
        <taxon>Dothideomycetes</taxon>
        <taxon>Pleosporomycetidae</taxon>
        <taxon>Pleosporales</taxon>
        <taxon>Pleosporineae</taxon>
        <taxon>Phaeosphaeriaceae</taxon>
        <taxon>Parastagonospora</taxon>
    </lineage>
</organism>
<dbReference type="Proteomes" id="UP000001055">
    <property type="component" value="Unassembled WGS sequence"/>
</dbReference>
<dbReference type="AlphaFoldDB" id="Q0UDP0"/>
<gene>
    <name evidence="1" type="ORF">SNOG_10124</name>
</gene>
<protein>
    <submittedName>
        <fullName evidence="1">Uncharacterized protein</fullName>
    </submittedName>
</protein>
<evidence type="ECO:0000313" key="1">
    <source>
        <dbReference type="EMBL" id="EAT82459.2"/>
    </source>
</evidence>
<reference evidence="2" key="1">
    <citation type="journal article" date="2007" name="Plant Cell">
        <title>Dothideomycete-plant interactions illuminated by genome sequencing and EST analysis of the wheat pathogen Stagonospora nodorum.</title>
        <authorList>
            <person name="Hane J.K."/>
            <person name="Lowe R.G."/>
            <person name="Solomon P.S."/>
            <person name="Tan K.C."/>
            <person name="Schoch C.L."/>
            <person name="Spatafora J.W."/>
            <person name="Crous P.W."/>
            <person name="Kodira C."/>
            <person name="Birren B.W."/>
            <person name="Galagan J.E."/>
            <person name="Torriani S.F."/>
            <person name="McDonald B.A."/>
            <person name="Oliver R.P."/>
        </authorList>
    </citation>
    <scope>NUCLEOTIDE SEQUENCE [LARGE SCALE GENOMIC DNA]</scope>
    <source>
        <strain evidence="2">SN15 / ATCC MYA-4574 / FGSC 10173</strain>
    </source>
</reference>
<dbReference type="RefSeq" id="XP_001800406.1">
    <property type="nucleotide sequence ID" value="XM_001800354.1"/>
</dbReference>
<sequence>MESTFKFSTDLVINNMMEKQLDNFRMASIGCTVKIISKPAALSNVVDPDLSSQRWLAIIKEKLVYVLDKREVLA</sequence>
<evidence type="ECO:0000313" key="2">
    <source>
        <dbReference type="Proteomes" id="UP000001055"/>
    </source>
</evidence>
<accession>Q0UDP0</accession>
<dbReference type="KEGG" id="pno:SNOG_10124"/>
<dbReference type="EMBL" id="CH445340">
    <property type="protein sequence ID" value="EAT82459.2"/>
    <property type="molecule type" value="Genomic_DNA"/>
</dbReference>
<dbReference type="GeneID" id="5977312"/>
<proteinExistence type="predicted"/>
<dbReference type="InParanoid" id="Q0UDP0"/>